<name>A0A0C3Q6G0_9AGAM</name>
<reference evidence="3" key="2">
    <citation type="submission" date="2015-01" db="EMBL/GenBank/DDBJ databases">
        <title>Evolutionary Origins and Diversification of the Mycorrhizal Mutualists.</title>
        <authorList>
            <consortium name="DOE Joint Genome Institute"/>
            <consortium name="Mycorrhizal Genomics Consortium"/>
            <person name="Kohler A."/>
            <person name="Kuo A."/>
            <person name="Nagy L.G."/>
            <person name="Floudas D."/>
            <person name="Copeland A."/>
            <person name="Barry K.W."/>
            <person name="Cichocki N."/>
            <person name="Veneault-Fourrey C."/>
            <person name="LaButti K."/>
            <person name="Lindquist E.A."/>
            <person name="Lipzen A."/>
            <person name="Lundell T."/>
            <person name="Morin E."/>
            <person name="Murat C."/>
            <person name="Riley R."/>
            <person name="Ohm R."/>
            <person name="Sun H."/>
            <person name="Tunlid A."/>
            <person name="Henrissat B."/>
            <person name="Grigoriev I.V."/>
            <person name="Hibbett D.S."/>
            <person name="Martin F."/>
        </authorList>
    </citation>
    <scope>NUCLEOTIDE SEQUENCE [LARGE SCALE GENOMIC DNA]</scope>
    <source>
        <strain evidence="3">MUT 4182</strain>
    </source>
</reference>
<accession>A0A0C3Q6G0</accession>
<sequence>MGHGRGGGRRRHGEGSCSHNSTTVNKGCERQQKPASILKLDQTQKRQDHTFPLCPPTLGGHRRTQLSVSTSFFRINPVMLCLGSPPSVPPQRLNSQSGHFTQPPTRRR</sequence>
<dbReference type="Proteomes" id="UP000054248">
    <property type="component" value="Unassembled WGS sequence"/>
</dbReference>
<reference evidence="2 3" key="1">
    <citation type="submission" date="2014-04" db="EMBL/GenBank/DDBJ databases">
        <authorList>
            <consortium name="DOE Joint Genome Institute"/>
            <person name="Kuo A."/>
            <person name="Girlanda M."/>
            <person name="Perotto S."/>
            <person name="Kohler A."/>
            <person name="Nagy L.G."/>
            <person name="Floudas D."/>
            <person name="Copeland A."/>
            <person name="Barry K.W."/>
            <person name="Cichocki N."/>
            <person name="Veneault-Fourrey C."/>
            <person name="LaButti K."/>
            <person name="Lindquist E.A."/>
            <person name="Lipzen A."/>
            <person name="Lundell T."/>
            <person name="Morin E."/>
            <person name="Murat C."/>
            <person name="Sun H."/>
            <person name="Tunlid A."/>
            <person name="Henrissat B."/>
            <person name="Grigoriev I.V."/>
            <person name="Hibbett D.S."/>
            <person name="Martin F."/>
            <person name="Nordberg H.P."/>
            <person name="Cantor M.N."/>
            <person name="Hua S.X."/>
        </authorList>
    </citation>
    <scope>NUCLEOTIDE SEQUENCE [LARGE SCALE GENOMIC DNA]</scope>
    <source>
        <strain evidence="2 3">MUT 4182</strain>
    </source>
</reference>
<feature type="compositionally biased region" description="Basic residues" evidence="1">
    <location>
        <begin position="1"/>
        <end position="12"/>
    </location>
</feature>
<feature type="region of interest" description="Disordered" evidence="1">
    <location>
        <begin position="1"/>
        <end position="59"/>
    </location>
</feature>
<evidence type="ECO:0000256" key="1">
    <source>
        <dbReference type="SAM" id="MobiDB-lite"/>
    </source>
</evidence>
<keyword evidence="3" id="KW-1185">Reference proteome</keyword>
<feature type="compositionally biased region" description="Polar residues" evidence="1">
    <location>
        <begin position="92"/>
        <end position="108"/>
    </location>
</feature>
<feature type="region of interest" description="Disordered" evidence="1">
    <location>
        <begin position="84"/>
        <end position="108"/>
    </location>
</feature>
<proteinExistence type="predicted"/>
<dbReference type="AlphaFoldDB" id="A0A0C3Q6G0"/>
<evidence type="ECO:0000313" key="3">
    <source>
        <dbReference type="Proteomes" id="UP000054248"/>
    </source>
</evidence>
<organism evidence="2 3">
    <name type="scientific">Tulasnella calospora MUT 4182</name>
    <dbReference type="NCBI Taxonomy" id="1051891"/>
    <lineage>
        <taxon>Eukaryota</taxon>
        <taxon>Fungi</taxon>
        <taxon>Dikarya</taxon>
        <taxon>Basidiomycota</taxon>
        <taxon>Agaricomycotina</taxon>
        <taxon>Agaricomycetes</taxon>
        <taxon>Cantharellales</taxon>
        <taxon>Tulasnellaceae</taxon>
        <taxon>Tulasnella</taxon>
    </lineage>
</organism>
<gene>
    <name evidence="2" type="ORF">M407DRAFT_246366</name>
</gene>
<protein>
    <submittedName>
        <fullName evidence="2">Uncharacterized protein</fullName>
    </submittedName>
</protein>
<dbReference type="HOGENOM" id="CLU_2198939_0_0_1"/>
<evidence type="ECO:0000313" key="2">
    <source>
        <dbReference type="EMBL" id="KIO18884.1"/>
    </source>
</evidence>
<dbReference type="EMBL" id="KN823253">
    <property type="protein sequence ID" value="KIO18884.1"/>
    <property type="molecule type" value="Genomic_DNA"/>
</dbReference>